<dbReference type="SUPFAM" id="SSF46785">
    <property type="entry name" value="Winged helix' DNA-binding domain"/>
    <property type="match status" value="1"/>
</dbReference>
<accession>A0A6N7WAW7</accession>
<dbReference type="AlphaFoldDB" id="A0A6N7WAW7"/>
<comment type="caution">
    <text evidence="3">The sequence shown here is derived from an EMBL/GenBank/DDBJ whole genome shotgun (WGS) entry which is preliminary data.</text>
</comment>
<dbReference type="SMART" id="SM00418">
    <property type="entry name" value="HTH_ARSR"/>
    <property type="match status" value="1"/>
</dbReference>
<dbReference type="Pfam" id="PF01022">
    <property type="entry name" value="HTH_5"/>
    <property type="match status" value="1"/>
</dbReference>
<dbReference type="InterPro" id="IPR036390">
    <property type="entry name" value="WH_DNA-bd_sf"/>
</dbReference>
<dbReference type="SUPFAM" id="SSF52788">
    <property type="entry name" value="Phosphotyrosine protein phosphatases I"/>
    <property type="match status" value="1"/>
</dbReference>
<evidence type="ECO:0000259" key="2">
    <source>
        <dbReference type="PROSITE" id="PS50987"/>
    </source>
</evidence>
<dbReference type="Pfam" id="PF01451">
    <property type="entry name" value="LMWPc"/>
    <property type="match status" value="1"/>
</dbReference>
<protein>
    <submittedName>
        <fullName evidence="3">Metalloregulator ArsR/SmtB family transcription factor</fullName>
    </submittedName>
</protein>
<dbReference type="InterPro" id="IPR036196">
    <property type="entry name" value="Ptyr_pPase_sf"/>
</dbReference>
<keyword evidence="1" id="KW-0059">Arsenical resistance</keyword>
<dbReference type="PANTHER" id="PTHR43428">
    <property type="entry name" value="ARSENATE REDUCTASE"/>
    <property type="match status" value="1"/>
</dbReference>
<dbReference type="Proteomes" id="UP000470875">
    <property type="component" value="Unassembled WGS sequence"/>
</dbReference>
<dbReference type="CDD" id="cd00090">
    <property type="entry name" value="HTH_ARSR"/>
    <property type="match status" value="1"/>
</dbReference>
<evidence type="ECO:0000313" key="4">
    <source>
        <dbReference type="Proteomes" id="UP000470875"/>
    </source>
</evidence>
<dbReference type="InterPro" id="IPR023485">
    <property type="entry name" value="Ptyr_pPase"/>
</dbReference>
<organism evidence="3 4">
    <name type="scientific">Scrofimicrobium canadense</name>
    <dbReference type="NCBI Taxonomy" id="2652290"/>
    <lineage>
        <taxon>Bacteria</taxon>
        <taxon>Bacillati</taxon>
        <taxon>Actinomycetota</taxon>
        <taxon>Actinomycetes</taxon>
        <taxon>Actinomycetales</taxon>
        <taxon>Actinomycetaceae</taxon>
        <taxon>Scrofimicrobium</taxon>
    </lineage>
</organism>
<dbReference type="Gene3D" id="3.40.50.2300">
    <property type="match status" value="1"/>
</dbReference>
<dbReference type="GO" id="GO:0046685">
    <property type="term" value="P:response to arsenic-containing substance"/>
    <property type="evidence" value="ECO:0007669"/>
    <property type="project" value="UniProtKB-KW"/>
</dbReference>
<name>A0A6N7WAW7_9ACTO</name>
<dbReference type="PRINTS" id="PR00778">
    <property type="entry name" value="HTHARSR"/>
</dbReference>
<dbReference type="Gene3D" id="1.10.10.10">
    <property type="entry name" value="Winged helix-like DNA-binding domain superfamily/Winged helix DNA-binding domain"/>
    <property type="match status" value="1"/>
</dbReference>
<dbReference type="EMBL" id="VULO01000015">
    <property type="protein sequence ID" value="MSS85318.1"/>
    <property type="molecule type" value="Genomic_DNA"/>
</dbReference>
<dbReference type="PANTHER" id="PTHR43428:SF1">
    <property type="entry name" value="ARSENATE REDUCTASE"/>
    <property type="match status" value="1"/>
</dbReference>
<reference evidence="3 4" key="1">
    <citation type="submission" date="2019-08" db="EMBL/GenBank/DDBJ databases">
        <title>In-depth cultivation of the pig gut microbiome towards novel bacterial diversity and tailored functional studies.</title>
        <authorList>
            <person name="Wylensek D."/>
            <person name="Hitch T.C.A."/>
            <person name="Clavel T."/>
        </authorList>
    </citation>
    <scope>NUCLEOTIDE SEQUENCE [LARGE SCALE GENOMIC DNA]</scope>
    <source>
        <strain evidence="3 4">WB03_NA08</strain>
    </source>
</reference>
<dbReference type="RefSeq" id="WP_154546464.1">
    <property type="nucleotide sequence ID" value="NZ_VULO01000015.1"/>
</dbReference>
<dbReference type="InterPro" id="IPR001845">
    <property type="entry name" value="HTH_ArsR_DNA-bd_dom"/>
</dbReference>
<evidence type="ECO:0000313" key="3">
    <source>
        <dbReference type="EMBL" id="MSS85318.1"/>
    </source>
</evidence>
<keyword evidence="4" id="KW-1185">Reference proteome</keyword>
<gene>
    <name evidence="3" type="ORF">FYJ24_11255</name>
</gene>
<dbReference type="SMART" id="SM00226">
    <property type="entry name" value="LMWPc"/>
    <property type="match status" value="1"/>
</dbReference>
<evidence type="ECO:0000256" key="1">
    <source>
        <dbReference type="ARBA" id="ARBA00022849"/>
    </source>
</evidence>
<dbReference type="PROSITE" id="PS50987">
    <property type="entry name" value="HTH_ARSR_2"/>
    <property type="match status" value="1"/>
</dbReference>
<dbReference type="NCBIfam" id="NF033788">
    <property type="entry name" value="HTH_metalloreg"/>
    <property type="match status" value="1"/>
</dbReference>
<dbReference type="GO" id="GO:0003700">
    <property type="term" value="F:DNA-binding transcription factor activity"/>
    <property type="evidence" value="ECO:0007669"/>
    <property type="project" value="InterPro"/>
</dbReference>
<feature type="domain" description="HTH arsR-type" evidence="2">
    <location>
        <begin position="16"/>
        <end position="113"/>
    </location>
</feature>
<dbReference type="InterPro" id="IPR036388">
    <property type="entry name" value="WH-like_DNA-bd_sf"/>
</dbReference>
<proteinExistence type="predicted"/>
<dbReference type="InterPro" id="IPR011991">
    <property type="entry name" value="ArsR-like_HTH"/>
</dbReference>
<sequence length="253" mass="27272">MTMNTGPSCCPAPTLMKRDQALAAARTFAALGDATRLQLAAFVSQCSPAPVCACSFPEVFDMSRSTISHHLTKLVDAGILERSKEGKWSYYTVSATFDQNVLQAVTNRMDTLERCAPNDPDGPVTILFACTQNAGRSQIAAAIAASMAGPNIRVLSAGTKPAPEVHPAVADILDEINLVPLSDPKKLDPADIKEADWVITMGCGETCPVFPGTHYEEWEIPDPSGRPHPEVREIRDTIEAKVRDLLSRTVITP</sequence>